<reference evidence="1" key="1">
    <citation type="submission" date="2022-09" db="EMBL/GenBank/DDBJ databases">
        <title>Culturomic study of gut microbiota in children with autism spectrum disorder.</title>
        <authorList>
            <person name="Efimov B.A."/>
            <person name="Chaplin A.V."/>
            <person name="Sokolova S.R."/>
            <person name="Pikina A.P."/>
            <person name="Korzhanova M."/>
            <person name="Belova V."/>
            <person name="Korostin D."/>
        </authorList>
    </citation>
    <scope>NUCLEOTIDE SEQUENCE</scope>
    <source>
        <strain evidence="1">ASD5510</strain>
    </source>
</reference>
<dbReference type="EMBL" id="JAOSHN010000006">
    <property type="protein sequence ID" value="MCU7379706.1"/>
    <property type="molecule type" value="Genomic_DNA"/>
</dbReference>
<comment type="caution">
    <text evidence="1">The sequence shown here is derived from an EMBL/GenBank/DDBJ whole genome shotgun (WGS) entry which is preliminary data.</text>
</comment>
<sequence>MTIHFGFFNSINGDRLYDAADMSNYYRGLVSDGVLANYEERLMVRPNGGMTVAVGKGKAFIDGKYIELDAAEILTLDQSSTNLNRIDAVMLRKENTTREIGLYVKKGVEAVNPTVPSVKRTNDVRELCLATIKVNKLVSEITEIDIEDVRMDSSRCGYVTGLVDFLDTSQLYTQWTTAFNTWFNGLVETLGVNTKNIQTVATYTPNTDVTTVTVPASLNYASGDILQLYVNGMLLTPTTEYTISGNTVNLTGGLDAKNELTFVCIKSEVATV</sequence>
<organism evidence="1 2">
    <name type="scientific">Hominibacterium faecale</name>
    <dbReference type="NCBI Taxonomy" id="2839743"/>
    <lineage>
        <taxon>Bacteria</taxon>
        <taxon>Bacillati</taxon>
        <taxon>Bacillota</taxon>
        <taxon>Clostridia</taxon>
        <taxon>Peptostreptococcales</taxon>
        <taxon>Anaerovoracaceae</taxon>
        <taxon>Hominibacterium</taxon>
    </lineage>
</organism>
<dbReference type="Proteomes" id="UP001065549">
    <property type="component" value="Unassembled WGS sequence"/>
</dbReference>
<proteinExistence type="predicted"/>
<gene>
    <name evidence="1" type="ORF">OBO34_15275</name>
</gene>
<dbReference type="AlphaFoldDB" id="A0A9J6QTS2"/>
<keyword evidence="2" id="KW-1185">Reference proteome</keyword>
<evidence type="ECO:0000313" key="1">
    <source>
        <dbReference type="EMBL" id="MCU7379706.1"/>
    </source>
</evidence>
<evidence type="ECO:0000313" key="2">
    <source>
        <dbReference type="Proteomes" id="UP001065549"/>
    </source>
</evidence>
<protein>
    <submittedName>
        <fullName evidence="1">Uncharacterized protein</fullName>
    </submittedName>
</protein>
<accession>A0A9J6QTS2</accession>
<name>A0A9J6QTS2_9FIRM</name>
<dbReference type="RefSeq" id="WP_269478607.1">
    <property type="nucleotide sequence ID" value="NZ_JAOSHN010000006.1"/>
</dbReference>